<dbReference type="Gene3D" id="2.90.10.10">
    <property type="entry name" value="Bulb-type lectin domain"/>
    <property type="match status" value="1"/>
</dbReference>
<dbReference type="InterPro" id="IPR036426">
    <property type="entry name" value="Bulb-type_lectin_dom_sf"/>
</dbReference>
<reference evidence="6" key="1">
    <citation type="submission" date="2018-02" db="EMBL/GenBank/DDBJ databases">
        <authorList>
            <person name="Cohen D.B."/>
            <person name="Kent A.D."/>
        </authorList>
    </citation>
    <scope>NUCLEOTIDE SEQUENCE</scope>
</reference>
<dbReference type="Pfam" id="PF01453">
    <property type="entry name" value="B_lectin"/>
    <property type="match status" value="1"/>
</dbReference>
<name>A0A2N9I2E4_FAGSY</name>
<dbReference type="PANTHER" id="PTHR32444">
    <property type="entry name" value="BULB-TYPE LECTIN DOMAIN-CONTAINING PROTEIN"/>
    <property type="match status" value="1"/>
</dbReference>
<gene>
    <name evidence="6" type="ORF">FSB_LOCUS48098</name>
</gene>
<evidence type="ECO:0000259" key="5">
    <source>
        <dbReference type="PROSITE" id="PS50927"/>
    </source>
</evidence>
<keyword evidence="1" id="KW-0732">Signal</keyword>
<dbReference type="PANTHER" id="PTHR32444:SF235">
    <property type="entry name" value="OS01G0783900 PROTEIN"/>
    <property type="match status" value="1"/>
</dbReference>
<proteinExistence type="predicted"/>
<accession>A0A2N9I2E4</accession>
<feature type="region of interest" description="Disordered" evidence="4">
    <location>
        <begin position="1"/>
        <end position="56"/>
    </location>
</feature>
<feature type="compositionally biased region" description="Basic and acidic residues" evidence="4">
    <location>
        <begin position="47"/>
        <end position="56"/>
    </location>
</feature>
<evidence type="ECO:0000256" key="1">
    <source>
        <dbReference type="ARBA" id="ARBA00022729"/>
    </source>
</evidence>
<keyword evidence="3" id="KW-0325">Glycoprotein</keyword>
<evidence type="ECO:0000256" key="4">
    <source>
        <dbReference type="SAM" id="MobiDB-lite"/>
    </source>
</evidence>
<sequence length="490" mass="54361">MEAPWGPMQTMRSHHTGAAKPIEGHGTRGTRLTKGARDPEGQGQDPRQAKASKERVWALSGRTSKMLHPHKIQDCFFAHQAVTEADGGPGEWIKDNGETLVSAGGEFELGFFTPNGSSGHKRYVGIWYTRDKQTVVWVANRDQPLINATGAFGFANHSYLQAVNLTDSGNLVVYNEARQMALSESFEHPTDTFLPGMSMDSNLILTSWRDRDDPGSGNFNFRVVLVEDKKTLIIEKEGMIYWKIVNYGQVPLSNKMYFSALSENDIARLVMHFSGKLEYWGVLGTGLDRDSVIDAGGAENSVFCGDNDTFLSLKMMVVGENPNQNPVLIFKRKHPDGNNLLVRVAISDIEQTVRNCKPCGTNMIPYPLSTSSNCGDPMYFSFYCNTTSGQVSFKAPSGTYRVTGIDPNTRMFLIQVKGGESPWLNQTLPFSLTSPRNSSSKIPSGVTNDVEIVWEPPLEPICNLPAELQRLATFNLQISKRWAEEVPLQH</sequence>
<organism evidence="6">
    <name type="scientific">Fagus sylvatica</name>
    <name type="common">Beechnut</name>
    <dbReference type="NCBI Taxonomy" id="28930"/>
    <lineage>
        <taxon>Eukaryota</taxon>
        <taxon>Viridiplantae</taxon>
        <taxon>Streptophyta</taxon>
        <taxon>Embryophyta</taxon>
        <taxon>Tracheophyta</taxon>
        <taxon>Spermatophyta</taxon>
        <taxon>Magnoliopsida</taxon>
        <taxon>eudicotyledons</taxon>
        <taxon>Gunneridae</taxon>
        <taxon>Pentapetalae</taxon>
        <taxon>rosids</taxon>
        <taxon>fabids</taxon>
        <taxon>Fagales</taxon>
        <taxon>Fagaceae</taxon>
        <taxon>Fagus</taxon>
    </lineage>
</organism>
<evidence type="ECO:0000256" key="2">
    <source>
        <dbReference type="ARBA" id="ARBA00023157"/>
    </source>
</evidence>
<dbReference type="EMBL" id="OIVN01004971">
    <property type="protein sequence ID" value="SPD20216.1"/>
    <property type="molecule type" value="Genomic_DNA"/>
</dbReference>
<dbReference type="InterPro" id="IPR001480">
    <property type="entry name" value="Bulb-type_lectin_dom"/>
</dbReference>
<dbReference type="SUPFAM" id="SSF51110">
    <property type="entry name" value="alpha-D-mannose-specific plant lectins"/>
    <property type="match status" value="1"/>
</dbReference>
<keyword evidence="2" id="KW-1015">Disulfide bond</keyword>
<dbReference type="SMART" id="SM00108">
    <property type="entry name" value="B_lectin"/>
    <property type="match status" value="1"/>
</dbReference>
<evidence type="ECO:0000313" key="6">
    <source>
        <dbReference type="EMBL" id="SPD20216.1"/>
    </source>
</evidence>
<evidence type="ECO:0000256" key="3">
    <source>
        <dbReference type="ARBA" id="ARBA00023180"/>
    </source>
</evidence>
<dbReference type="AlphaFoldDB" id="A0A2N9I2E4"/>
<dbReference type="PROSITE" id="PS50927">
    <property type="entry name" value="BULB_LECTIN"/>
    <property type="match status" value="1"/>
</dbReference>
<protein>
    <recommendedName>
        <fullName evidence="5">Bulb-type lectin domain-containing protein</fullName>
    </recommendedName>
</protein>
<feature type="domain" description="Bulb-type lectin" evidence="5">
    <location>
        <begin position="85"/>
        <end position="218"/>
    </location>
</feature>
<dbReference type="CDD" id="cd00028">
    <property type="entry name" value="B_lectin"/>
    <property type="match status" value="1"/>
</dbReference>